<accession>A0A0A1GYM6</accession>
<dbReference type="AlphaFoldDB" id="A0A0A1GYM6"/>
<proteinExistence type="predicted"/>
<evidence type="ECO:0000313" key="1">
    <source>
        <dbReference type="EMBL" id="BAP86084.1"/>
    </source>
</evidence>
<organism evidence="1 2">
    <name type="scientific">Paucilactobacillus hokkaidonensis JCM 18461</name>
    <dbReference type="NCBI Taxonomy" id="1291742"/>
    <lineage>
        <taxon>Bacteria</taxon>
        <taxon>Bacillati</taxon>
        <taxon>Bacillota</taxon>
        <taxon>Bacilli</taxon>
        <taxon>Lactobacillales</taxon>
        <taxon>Lactobacillaceae</taxon>
        <taxon>Paucilactobacillus</taxon>
    </lineage>
</organism>
<dbReference type="EMBL" id="AP014680">
    <property type="protein sequence ID" value="BAP86084.1"/>
    <property type="molecule type" value="Genomic_DNA"/>
</dbReference>
<name>A0A0A1GYM6_9LACO</name>
<reference evidence="1 2" key="1">
    <citation type="submission" date="2014-11" db="EMBL/GenBank/DDBJ databases">
        <title>Complete genome sequence and analysis of Lactobacillus hokkaidonensis LOOC260T.</title>
        <authorList>
            <person name="Tanizawa Y."/>
            <person name="Tohno M."/>
            <person name="Kaminuma E."/>
            <person name="Nakamura Y."/>
            <person name="Arita M."/>
        </authorList>
    </citation>
    <scope>NUCLEOTIDE SEQUENCE [LARGE SCALE GENOMIC DNA]</scope>
    <source>
        <strain evidence="1 2">LOOC260</strain>
    </source>
</reference>
<evidence type="ECO:0008006" key="3">
    <source>
        <dbReference type="Google" id="ProtNLM"/>
    </source>
</evidence>
<gene>
    <name evidence="1" type="ORF">LOOC260_115740</name>
</gene>
<dbReference type="RefSeq" id="WP_041094147.1">
    <property type="nucleotide sequence ID" value="NZ_AP014680.1"/>
</dbReference>
<dbReference type="Proteomes" id="UP000031620">
    <property type="component" value="Chromosome"/>
</dbReference>
<dbReference type="InterPro" id="IPR021247">
    <property type="entry name" value="DUF2785"/>
</dbReference>
<dbReference type="Pfam" id="PF10978">
    <property type="entry name" value="DUF2785"/>
    <property type="match status" value="1"/>
</dbReference>
<dbReference type="KEGG" id="lho:LOOC260_115740"/>
<protein>
    <recommendedName>
        <fullName evidence="3">DUF2785 domain-containing protein</fullName>
    </recommendedName>
</protein>
<dbReference type="STRING" id="1291742.LOOC260_115740"/>
<evidence type="ECO:0000313" key="2">
    <source>
        <dbReference type="Proteomes" id="UP000031620"/>
    </source>
</evidence>
<sequence length="323" mass="37459">MSQQTQLAAQLSALREKINQGQIFQSLGTEIGKLATSVKKVKSTKVYLPRDDDEVLALIKQLRQKHTDNQLTEISDQDLLLLLGHIGSPDPEVRDHGVYFIFNELLEAQIFSKRQLTLAYKYLLSDEVLFDHILEPQNNAIYQRSFAVLLLSTLTYGDQAGYFFLTPELINQAVMQLSLYTIMETDTRGFIRKNGWGHAYTHIGNVLDELSQRDELSRADKLFLMTVLIERYKYLQTPLIFGEPQRIASYLARITNKNELYQNYFLLQLKAWRSQLMNQFEPHSEGEWNRLMNHTRLMQAILVRGDFNEEIIKYIASGQQYLG</sequence>
<dbReference type="HOGENOM" id="CLU_074786_0_0_9"/>